<dbReference type="Gene3D" id="3.40.50.2000">
    <property type="entry name" value="Glycogen Phosphorylase B"/>
    <property type="match status" value="2"/>
</dbReference>
<evidence type="ECO:0000259" key="9">
    <source>
        <dbReference type="Pfam" id="PF08323"/>
    </source>
</evidence>
<evidence type="ECO:0000256" key="7">
    <source>
        <dbReference type="HAMAP-Rule" id="MF_00484"/>
    </source>
</evidence>
<dbReference type="GO" id="GO:0005978">
    <property type="term" value="P:glycogen biosynthetic process"/>
    <property type="evidence" value="ECO:0007669"/>
    <property type="project" value="UniProtKB-UniRule"/>
</dbReference>
<evidence type="ECO:0000256" key="2">
    <source>
        <dbReference type="ARBA" id="ARBA00002764"/>
    </source>
</evidence>
<keyword evidence="5 7" id="KW-0808">Transferase</keyword>
<dbReference type="EMBL" id="MEUS01000004">
    <property type="protein sequence ID" value="OGC39012.1"/>
    <property type="molecule type" value="Genomic_DNA"/>
</dbReference>
<feature type="domain" description="Glycosyl transferase family 1" evidence="8">
    <location>
        <begin position="306"/>
        <end position="446"/>
    </location>
</feature>
<protein>
    <recommendedName>
        <fullName evidence="7">Glycogen synthase</fullName>
        <ecNumber evidence="7">2.4.1.21</ecNumber>
    </recommendedName>
    <alternativeName>
        <fullName evidence="7">Starch [bacterial glycogen] synthase</fullName>
    </alternativeName>
</protein>
<dbReference type="PANTHER" id="PTHR45825:SF11">
    <property type="entry name" value="ALPHA AMYLASE DOMAIN-CONTAINING PROTEIN"/>
    <property type="match status" value="1"/>
</dbReference>
<dbReference type="Proteomes" id="UP000178270">
    <property type="component" value="Unassembled WGS sequence"/>
</dbReference>
<proteinExistence type="inferred from homology"/>
<dbReference type="PANTHER" id="PTHR45825">
    <property type="entry name" value="GRANULE-BOUND STARCH SYNTHASE 1, CHLOROPLASTIC/AMYLOPLASTIC"/>
    <property type="match status" value="1"/>
</dbReference>
<keyword evidence="6 7" id="KW-0320">Glycogen biosynthesis</keyword>
<reference evidence="10 11" key="1">
    <citation type="journal article" date="2016" name="Nat. Commun.">
        <title>Thousands of microbial genomes shed light on interconnected biogeochemical processes in an aquifer system.</title>
        <authorList>
            <person name="Anantharaman K."/>
            <person name="Brown C.T."/>
            <person name="Hug L.A."/>
            <person name="Sharon I."/>
            <person name="Castelle C.J."/>
            <person name="Probst A.J."/>
            <person name="Thomas B.C."/>
            <person name="Singh A."/>
            <person name="Wilkins M.J."/>
            <person name="Karaoz U."/>
            <person name="Brodie E.L."/>
            <person name="Williams K.H."/>
            <person name="Hubbard S.S."/>
            <person name="Banfield J.F."/>
        </authorList>
    </citation>
    <scope>NUCLEOTIDE SEQUENCE [LARGE SCALE GENOMIC DNA]</scope>
</reference>
<dbReference type="AlphaFoldDB" id="A0A1F4U278"/>
<dbReference type="NCBIfam" id="TIGR02095">
    <property type="entry name" value="glgA"/>
    <property type="match status" value="1"/>
</dbReference>
<evidence type="ECO:0000259" key="8">
    <source>
        <dbReference type="Pfam" id="PF00534"/>
    </source>
</evidence>
<comment type="caution">
    <text evidence="7">Lacks conserved residue(s) required for the propagation of feature annotation.</text>
</comment>
<gene>
    <name evidence="7" type="primary">glgA</name>
    <name evidence="10" type="ORF">A3K42_01635</name>
</gene>
<evidence type="ECO:0000256" key="4">
    <source>
        <dbReference type="ARBA" id="ARBA00022676"/>
    </source>
</evidence>
<dbReference type="GO" id="GO:0004373">
    <property type="term" value="F:alpha-1,4-glucan glucosyltransferase (UDP-glucose donor) activity"/>
    <property type="evidence" value="ECO:0007669"/>
    <property type="project" value="InterPro"/>
</dbReference>
<evidence type="ECO:0000313" key="11">
    <source>
        <dbReference type="Proteomes" id="UP000178270"/>
    </source>
</evidence>
<dbReference type="Pfam" id="PF08323">
    <property type="entry name" value="Glyco_transf_5"/>
    <property type="match status" value="1"/>
</dbReference>
<dbReference type="EC" id="2.4.1.21" evidence="7"/>
<comment type="pathway">
    <text evidence="7">Glycan biosynthesis; glycogen biosynthesis.</text>
</comment>
<dbReference type="UniPathway" id="UPA00164"/>
<keyword evidence="4 7" id="KW-0328">Glycosyltransferase</keyword>
<organism evidence="10 11">
    <name type="scientific">candidate division WWE3 bacterium RBG_13_37_7</name>
    <dbReference type="NCBI Taxonomy" id="1802609"/>
    <lineage>
        <taxon>Bacteria</taxon>
        <taxon>Katanobacteria</taxon>
    </lineage>
</organism>
<evidence type="ECO:0000256" key="5">
    <source>
        <dbReference type="ARBA" id="ARBA00022679"/>
    </source>
</evidence>
<comment type="catalytic activity">
    <reaction evidence="1 7">
        <text>[(1-&gt;4)-alpha-D-glucosyl](n) + ADP-alpha-D-glucose = [(1-&gt;4)-alpha-D-glucosyl](n+1) + ADP + H(+)</text>
        <dbReference type="Rhea" id="RHEA:18189"/>
        <dbReference type="Rhea" id="RHEA-COMP:9584"/>
        <dbReference type="Rhea" id="RHEA-COMP:9587"/>
        <dbReference type="ChEBI" id="CHEBI:15378"/>
        <dbReference type="ChEBI" id="CHEBI:15444"/>
        <dbReference type="ChEBI" id="CHEBI:57498"/>
        <dbReference type="ChEBI" id="CHEBI:456216"/>
        <dbReference type="EC" id="2.4.1.21"/>
    </reaction>
</comment>
<dbReference type="InterPro" id="IPR001296">
    <property type="entry name" value="Glyco_trans_1"/>
</dbReference>
<comment type="function">
    <text evidence="2 7">Synthesizes alpha-1,4-glucan chains using ADP-glucose.</text>
</comment>
<evidence type="ECO:0000313" key="10">
    <source>
        <dbReference type="EMBL" id="OGC39012.1"/>
    </source>
</evidence>
<dbReference type="HAMAP" id="MF_00484">
    <property type="entry name" value="Glycogen_synth"/>
    <property type="match status" value="1"/>
</dbReference>
<dbReference type="Pfam" id="PF00534">
    <property type="entry name" value="Glycos_transf_1"/>
    <property type="match status" value="1"/>
</dbReference>
<evidence type="ECO:0000256" key="3">
    <source>
        <dbReference type="ARBA" id="ARBA00010281"/>
    </source>
</evidence>
<comment type="similarity">
    <text evidence="3 7">Belongs to the glycosyltransferase 1 family. Bacterial/plant glycogen synthase subfamily.</text>
</comment>
<feature type="domain" description="Starch synthase catalytic" evidence="9">
    <location>
        <begin position="16"/>
        <end position="256"/>
    </location>
</feature>
<name>A0A1F4U278_UNCKA</name>
<evidence type="ECO:0000256" key="1">
    <source>
        <dbReference type="ARBA" id="ARBA00001478"/>
    </source>
</evidence>
<dbReference type="InterPro" id="IPR013534">
    <property type="entry name" value="Starch_synth_cat_dom"/>
</dbReference>
<dbReference type="SUPFAM" id="SSF53756">
    <property type="entry name" value="UDP-Glycosyltransferase/glycogen phosphorylase"/>
    <property type="match status" value="1"/>
</dbReference>
<comment type="caution">
    <text evidence="10">The sequence shown here is derived from an EMBL/GenBank/DDBJ whole genome shotgun (WGS) entry which is preliminary data.</text>
</comment>
<dbReference type="CDD" id="cd03791">
    <property type="entry name" value="GT5_Glycogen_synthase_DULL1-like"/>
    <property type="match status" value="1"/>
</dbReference>
<evidence type="ECO:0000256" key="6">
    <source>
        <dbReference type="ARBA" id="ARBA00023056"/>
    </source>
</evidence>
<dbReference type="InterPro" id="IPR011835">
    <property type="entry name" value="GS/SS"/>
</dbReference>
<accession>A0A1F4U278</accession>
<dbReference type="GO" id="GO:0009011">
    <property type="term" value="F:alpha-1,4-glucan glucosyltransferase (ADP-glucose donor) activity"/>
    <property type="evidence" value="ECO:0007669"/>
    <property type="project" value="UniProtKB-UniRule"/>
</dbReference>
<sequence length="510" mass="57732">MTGNTRVTPKKSKVKKILIVATEATPYVTVGGFASVVGYLSRELATLGCDVRIFIPKFGFIDEKKFHIKTVYEGLHVPTGDEKFPELICNVKTAVDPVSNIITYFLENHEYYEKRANVYGYSDDPTRWALLSKGVLEFIRTGLFVPDVLHCNDWHTGIVANYMKTTCAKDPCFEHMATVFTIHNLSYQGMFNHKYISELDYDDGKSAISSFFSPRLNKLNFMRRGILYADAINTVSKTYSKEILTSEYGEGLDKLLLELRGKLFGIINGIDYTEFDPSTDSLIEKNYDINSLDVRIENKRALQKEFDLPVKDKTLLLGFVGRLDFMKGVDLLVSTMHHVLEDFDVQFVEVGGGDGSIVELLKELKKSYPDKVGVNPYPNFTLPRLVFAGADCMLYPSRFEPCGIVQLEALRYGAIPIVRKVGGLADTVTNFDSEHGSGTGFIFDTFSEFSLFGQIVRAYEVFKNKSLWDTLQKNAMACDFSWKHSAVEDLKLYEKACLLRNKKHPRDKDV</sequence>